<dbReference type="SMART" id="SM00347">
    <property type="entry name" value="HTH_MARR"/>
    <property type="match status" value="1"/>
</dbReference>
<dbReference type="PANTHER" id="PTHR39515">
    <property type="entry name" value="CONSERVED PROTEIN"/>
    <property type="match status" value="1"/>
</dbReference>
<proteinExistence type="predicted"/>
<dbReference type="InterPro" id="IPR036388">
    <property type="entry name" value="WH-like_DNA-bd_sf"/>
</dbReference>
<dbReference type="Gene3D" id="1.10.10.10">
    <property type="entry name" value="Winged helix-like DNA-binding domain superfamily/Winged helix DNA-binding domain"/>
    <property type="match status" value="1"/>
</dbReference>
<dbReference type="Proteomes" id="UP000234752">
    <property type="component" value="Chromosome eg_1"/>
</dbReference>
<protein>
    <submittedName>
        <fullName evidence="1">MarR family transcriptional regulator</fullName>
    </submittedName>
</protein>
<dbReference type="EMBL" id="CP025611">
    <property type="protein sequence ID" value="AUN31441.1"/>
    <property type="molecule type" value="Genomic_DNA"/>
</dbReference>
<dbReference type="AlphaFoldDB" id="A0A2K9NE69"/>
<dbReference type="InterPro" id="IPR052526">
    <property type="entry name" value="HTH-type_Bedaq_tolerance"/>
</dbReference>
<reference evidence="1 2" key="1">
    <citation type="submission" date="2017-12" db="EMBL/GenBank/DDBJ databases">
        <title>Genomes of bacteria within cyanobacterial aggregates.</title>
        <authorList>
            <person name="Cai H."/>
        </authorList>
    </citation>
    <scope>NUCLEOTIDE SEQUENCE [LARGE SCALE GENOMIC DNA]</scope>
    <source>
        <strain evidence="1 2">TH16</strain>
    </source>
</reference>
<gene>
    <name evidence="1" type="ORF">C0V82_15245</name>
</gene>
<accession>A0A2K9NE69</accession>
<sequence length="145" mass="15785">MSVKHPHDRPDSVAERLHAASIRLLRLLRREDDDSGLTAPRLSALSILVFGGPRSLGELAAAEQVRPPTMSRIVDALAAAALVSRDPDPTDRRGVRIAATEAGRALLLAGRARRVAALDARLAPLTVEEREVLRRGVEILERVLR</sequence>
<name>A0A2K9NE69_9PROT</name>
<keyword evidence="2" id="KW-1185">Reference proteome</keyword>
<organism evidence="1 2">
    <name type="scientific">Niveispirillum cyanobacteriorum</name>
    <dbReference type="NCBI Taxonomy" id="1612173"/>
    <lineage>
        <taxon>Bacteria</taxon>
        <taxon>Pseudomonadati</taxon>
        <taxon>Pseudomonadota</taxon>
        <taxon>Alphaproteobacteria</taxon>
        <taxon>Rhodospirillales</taxon>
        <taxon>Azospirillaceae</taxon>
        <taxon>Niveispirillum</taxon>
    </lineage>
</organism>
<dbReference type="PRINTS" id="PR00598">
    <property type="entry name" value="HTHMARR"/>
</dbReference>
<dbReference type="PANTHER" id="PTHR39515:SF2">
    <property type="entry name" value="HTH-TYPE TRANSCRIPTIONAL REGULATOR RV0880"/>
    <property type="match status" value="1"/>
</dbReference>
<dbReference type="GO" id="GO:0003700">
    <property type="term" value="F:DNA-binding transcription factor activity"/>
    <property type="evidence" value="ECO:0007669"/>
    <property type="project" value="InterPro"/>
</dbReference>
<dbReference type="InterPro" id="IPR000835">
    <property type="entry name" value="HTH_MarR-typ"/>
</dbReference>
<dbReference type="Pfam" id="PF01047">
    <property type="entry name" value="MarR"/>
    <property type="match status" value="1"/>
</dbReference>
<dbReference type="SUPFAM" id="SSF46785">
    <property type="entry name" value="Winged helix' DNA-binding domain"/>
    <property type="match status" value="1"/>
</dbReference>
<dbReference type="RefSeq" id="WP_102113024.1">
    <property type="nucleotide sequence ID" value="NZ_BMGN01000005.1"/>
</dbReference>
<evidence type="ECO:0000313" key="2">
    <source>
        <dbReference type="Proteomes" id="UP000234752"/>
    </source>
</evidence>
<evidence type="ECO:0000313" key="1">
    <source>
        <dbReference type="EMBL" id="AUN31441.1"/>
    </source>
</evidence>
<dbReference type="OrthoDB" id="511972at2"/>
<dbReference type="InterPro" id="IPR036390">
    <property type="entry name" value="WH_DNA-bd_sf"/>
</dbReference>
<dbReference type="KEGG" id="ncb:C0V82_15245"/>
<dbReference type="PROSITE" id="PS50995">
    <property type="entry name" value="HTH_MARR_2"/>
    <property type="match status" value="1"/>
</dbReference>